<dbReference type="AlphaFoldDB" id="A0A975U2M0"/>
<keyword evidence="3" id="KW-1185">Reference proteome</keyword>
<dbReference type="InterPro" id="IPR002481">
    <property type="entry name" value="FUR"/>
</dbReference>
<dbReference type="GO" id="GO:0003700">
    <property type="term" value="F:DNA-binding transcription factor activity"/>
    <property type="evidence" value="ECO:0007669"/>
    <property type="project" value="InterPro"/>
</dbReference>
<name>A0A975U2M0_9PROT</name>
<keyword evidence="1" id="KW-0479">Metal-binding</keyword>
<feature type="binding site" evidence="1">
    <location>
        <position position="123"/>
    </location>
    <ligand>
        <name>Zn(2+)</name>
        <dbReference type="ChEBI" id="CHEBI:29105"/>
    </ligand>
</feature>
<dbReference type="EMBL" id="CP076448">
    <property type="protein sequence ID" value="QXM24613.1"/>
    <property type="molecule type" value="Genomic_DNA"/>
</dbReference>
<reference evidence="2" key="1">
    <citation type="submission" date="2021-06" db="EMBL/GenBank/DDBJ databases">
        <title>Elioraea tepida, sp. nov., a moderately thermophilic aerobic anoxygenic phototrophic bacterium isolated from an alkaline siliceous hot spring mat community in Yellowstone National Park, WY, USA.</title>
        <authorList>
            <person name="Saini M.K."/>
            <person name="Yoshida S."/>
            <person name="Sebastian A."/>
            <person name="Hirose S."/>
            <person name="Hara E."/>
            <person name="Tamaki H."/>
            <person name="Soulier N.T."/>
            <person name="Albert I."/>
            <person name="Hanada S."/>
            <person name="Bryant D.A."/>
            <person name="Tank M."/>
        </authorList>
    </citation>
    <scope>NUCLEOTIDE SEQUENCE</scope>
    <source>
        <strain evidence="2">MS-P2</strain>
    </source>
</reference>
<dbReference type="GO" id="GO:0008270">
    <property type="term" value="F:zinc ion binding"/>
    <property type="evidence" value="ECO:0007669"/>
    <property type="project" value="TreeGrafter"/>
</dbReference>
<dbReference type="GO" id="GO:0045892">
    <property type="term" value="P:negative regulation of DNA-templated transcription"/>
    <property type="evidence" value="ECO:0007669"/>
    <property type="project" value="TreeGrafter"/>
</dbReference>
<organism evidence="2 3">
    <name type="scientific">Elioraea tepida</name>
    <dbReference type="NCBI Taxonomy" id="2843330"/>
    <lineage>
        <taxon>Bacteria</taxon>
        <taxon>Pseudomonadati</taxon>
        <taxon>Pseudomonadota</taxon>
        <taxon>Alphaproteobacteria</taxon>
        <taxon>Acetobacterales</taxon>
        <taxon>Elioraeaceae</taxon>
        <taxon>Elioraea</taxon>
    </lineage>
</organism>
<accession>A0A975U2M0</accession>
<gene>
    <name evidence="2" type="ORF">KO353_15495</name>
</gene>
<keyword evidence="1" id="KW-0862">Zinc</keyword>
<dbReference type="RefSeq" id="WP_218285670.1">
    <property type="nucleotide sequence ID" value="NZ_CP076448.1"/>
</dbReference>
<sequence>MTSGTMTEGSETGIEAALARAERHCAARGARLTNLRRQVLALILQSPVPIGAYALLDKLKPSHAGAAPPTVYRALEFLLKHRLVHRIERLNAFIGCRVGCTEASAAQGHEEHGHAHAAQFLICRRCGRVEEIEDEAVGRALAAAARCAGFAPEHATVEIEGTCSSCRAG</sequence>
<dbReference type="KEGG" id="elio:KO353_15495"/>
<feature type="binding site" evidence="1">
    <location>
        <position position="163"/>
    </location>
    <ligand>
        <name>Zn(2+)</name>
        <dbReference type="ChEBI" id="CHEBI:29105"/>
    </ligand>
</feature>
<protein>
    <submittedName>
        <fullName evidence="2">Transcriptional repressor</fullName>
    </submittedName>
</protein>
<dbReference type="GO" id="GO:0005829">
    <property type="term" value="C:cytosol"/>
    <property type="evidence" value="ECO:0007669"/>
    <property type="project" value="TreeGrafter"/>
</dbReference>
<evidence type="ECO:0000256" key="1">
    <source>
        <dbReference type="PIRSR" id="PIRSR602481-1"/>
    </source>
</evidence>
<evidence type="ECO:0000313" key="3">
    <source>
        <dbReference type="Proteomes" id="UP000694001"/>
    </source>
</evidence>
<proteinExistence type="predicted"/>
<comment type="cofactor">
    <cofactor evidence="1">
        <name>Zn(2+)</name>
        <dbReference type="ChEBI" id="CHEBI:29105"/>
    </cofactor>
    <text evidence="1">Binds 1 zinc ion per subunit.</text>
</comment>
<dbReference type="Proteomes" id="UP000694001">
    <property type="component" value="Chromosome"/>
</dbReference>
<dbReference type="PANTHER" id="PTHR33202:SF6">
    <property type="entry name" value="ZINC UPTAKE REGULATION PROTEIN"/>
    <property type="match status" value="1"/>
</dbReference>
<dbReference type="GO" id="GO:0000976">
    <property type="term" value="F:transcription cis-regulatory region binding"/>
    <property type="evidence" value="ECO:0007669"/>
    <property type="project" value="TreeGrafter"/>
</dbReference>
<evidence type="ECO:0000313" key="2">
    <source>
        <dbReference type="EMBL" id="QXM24613.1"/>
    </source>
</evidence>
<feature type="binding site" evidence="1">
    <location>
        <position position="166"/>
    </location>
    <ligand>
        <name>Zn(2+)</name>
        <dbReference type="ChEBI" id="CHEBI:29105"/>
    </ligand>
</feature>
<feature type="binding site" evidence="1">
    <location>
        <position position="126"/>
    </location>
    <ligand>
        <name>Zn(2+)</name>
        <dbReference type="ChEBI" id="CHEBI:29105"/>
    </ligand>
</feature>
<dbReference type="GO" id="GO:1900376">
    <property type="term" value="P:regulation of secondary metabolite biosynthetic process"/>
    <property type="evidence" value="ECO:0007669"/>
    <property type="project" value="TreeGrafter"/>
</dbReference>
<dbReference type="PANTHER" id="PTHR33202">
    <property type="entry name" value="ZINC UPTAKE REGULATION PROTEIN"/>
    <property type="match status" value="1"/>
</dbReference>
<dbReference type="Pfam" id="PF01475">
    <property type="entry name" value="FUR"/>
    <property type="match status" value="1"/>
</dbReference>